<comment type="caution">
    <text evidence="3">The sequence shown here is derived from an EMBL/GenBank/DDBJ whole genome shotgun (WGS) entry which is preliminary data.</text>
</comment>
<dbReference type="InterPro" id="IPR026983">
    <property type="entry name" value="DHC"/>
</dbReference>
<keyword evidence="1" id="KW-0175">Coiled coil</keyword>
<dbReference type="AlphaFoldDB" id="A0AAV2RTA7"/>
<dbReference type="EMBL" id="CAXKWB010032918">
    <property type="protein sequence ID" value="CAL4142074.1"/>
    <property type="molecule type" value="Genomic_DNA"/>
</dbReference>
<dbReference type="Gene3D" id="1.20.920.20">
    <property type="match status" value="1"/>
</dbReference>
<evidence type="ECO:0000259" key="2">
    <source>
        <dbReference type="Pfam" id="PF12777"/>
    </source>
</evidence>
<sequence>EDIHADILKALKPYLEHPEFEPDNVSAKSMAAGGLCSWVINTVRFYEVFCDVEPKRIALEKANTELETARTKLEFLTSKVKGQEEVLARLKAEYEAAFAEKQRCEEEANRTAITIELANRLVGGLASEKIRWAEAVAMMQRSEKTLPGDILLLSAFISYM</sequence>
<evidence type="ECO:0000256" key="1">
    <source>
        <dbReference type="SAM" id="Coils"/>
    </source>
</evidence>
<reference evidence="3 4" key="1">
    <citation type="submission" date="2024-05" db="EMBL/GenBank/DDBJ databases">
        <authorList>
            <person name="Wallberg A."/>
        </authorList>
    </citation>
    <scope>NUCLEOTIDE SEQUENCE [LARGE SCALE GENOMIC DNA]</scope>
</reference>
<name>A0AAV2RTA7_MEGNR</name>
<gene>
    <name evidence="3" type="ORF">MNOR_LOCUS28997</name>
</gene>
<dbReference type="PANTHER" id="PTHR45703:SF8">
    <property type="entry name" value="DYNEINS HEAVY CHAIN"/>
    <property type="match status" value="1"/>
</dbReference>
<feature type="non-terminal residue" evidence="3">
    <location>
        <position position="1"/>
    </location>
</feature>
<feature type="domain" description="Dynein heavy chain coiled coil stalk" evidence="2">
    <location>
        <begin position="1"/>
        <end position="160"/>
    </location>
</feature>
<dbReference type="PANTHER" id="PTHR45703">
    <property type="entry name" value="DYNEIN HEAVY CHAIN"/>
    <property type="match status" value="1"/>
</dbReference>
<organism evidence="3 4">
    <name type="scientific">Meganyctiphanes norvegica</name>
    <name type="common">Northern krill</name>
    <name type="synonym">Thysanopoda norvegica</name>
    <dbReference type="NCBI Taxonomy" id="48144"/>
    <lineage>
        <taxon>Eukaryota</taxon>
        <taxon>Metazoa</taxon>
        <taxon>Ecdysozoa</taxon>
        <taxon>Arthropoda</taxon>
        <taxon>Crustacea</taxon>
        <taxon>Multicrustacea</taxon>
        <taxon>Malacostraca</taxon>
        <taxon>Eumalacostraca</taxon>
        <taxon>Eucarida</taxon>
        <taxon>Euphausiacea</taxon>
        <taxon>Euphausiidae</taxon>
        <taxon>Meganyctiphanes</taxon>
    </lineage>
</organism>
<accession>A0AAV2RTA7</accession>
<evidence type="ECO:0000313" key="4">
    <source>
        <dbReference type="Proteomes" id="UP001497623"/>
    </source>
</evidence>
<dbReference type="GO" id="GO:0030286">
    <property type="term" value="C:dynein complex"/>
    <property type="evidence" value="ECO:0007669"/>
    <property type="project" value="InterPro"/>
</dbReference>
<dbReference type="Proteomes" id="UP001497623">
    <property type="component" value="Unassembled WGS sequence"/>
</dbReference>
<dbReference type="Pfam" id="PF12777">
    <property type="entry name" value="MT"/>
    <property type="match status" value="1"/>
</dbReference>
<dbReference type="GO" id="GO:0051959">
    <property type="term" value="F:dynein light intermediate chain binding"/>
    <property type="evidence" value="ECO:0007669"/>
    <property type="project" value="InterPro"/>
</dbReference>
<feature type="coiled-coil region" evidence="1">
    <location>
        <begin position="59"/>
        <end position="107"/>
    </location>
</feature>
<protein>
    <recommendedName>
        <fullName evidence="2">Dynein heavy chain coiled coil stalk domain-containing protein</fullName>
    </recommendedName>
</protein>
<keyword evidence="4" id="KW-1185">Reference proteome</keyword>
<proteinExistence type="predicted"/>
<dbReference type="GO" id="GO:0007018">
    <property type="term" value="P:microtubule-based movement"/>
    <property type="evidence" value="ECO:0007669"/>
    <property type="project" value="InterPro"/>
</dbReference>
<dbReference type="GO" id="GO:0045505">
    <property type="term" value="F:dynein intermediate chain binding"/>
    <property type="evidence" value="ECO:0007669"/>
    <property type="project" value="InterPro"/>
</dbReference>
<feature type="non-terminal residue" evidence="3">
    <location>
        <position position="160"/>
    </location>
</feature>
<dbReference type="InterPro" id="IPR024743">
    <property type="entry name" value="Dynein_HC_stalk"/>
</dbReference>
<evidence type="ECO:0000313" key="3">
    <source>
        <dbReference type="EMBL" id="CAL4142074.1"/>
    </source>
</evidence>